<dbReference type="PANTHER" id="PTHR45875:SF1">
    <property type="entry name" value="METHYLTRANSFERASE N6AMT1"/>
    <property type="match status" value="1"/>
</dbReference>
<comment type="similarity">
    <text evidence="1">Belongs to the eukaryotic/archaeal PrmC-related family.</text>
</comment>
<dbReference type="InterPro" id="IPR002052">
    <property type="entry name" value="DNA_methylase_N6_adenine_CS"/>
</dbReference>
<keyword evidence="2 8" id="KW-0489">Methyltransferase</keyword>
<dbReference type="GO" id="GO:0035657">
    <property type="term" value="C:eRF1 methyltransferase complex"/>
    <property type="evidence" value="ECO:0007669"/>
    <property type="project" value="TreeGrafter"/>
</dbReference>
<evidence type="ECO:0000259" key="6">
    <source>
        <dbReference type="Pfam" id="PF05175"/>
    </source>
</evidence>
<proteinExistence type="inferred from homology"/>
<dbReference type="AlphaFoldDB" id="A0A5J5J136"/>
<reference evidence="9" key="1">
    <citation type="submission" date="2019-09" db="EMBL/GenBank/DDBJ databases">
        <title>Mumia zhuanghuii sp. nov. isolated from the intestinal contents of plateau pika (Ochotona curzoniae) in the Qinghai-Tibet plateau of China.</title>
        <authorList>
            <person name="Tian Z."/>
        </authorList>
    </citation>
    <scope>NUCLEOTIDE SEQUENCE [LARGE SCALE GENOMIC DNA]</scope>
    <source>
        <strain evidence="9">JCM 30598</strain>
    </source>
</reference>
<evidence type="ECO:0000256" key="3">
    <source>
        <dbReference type="ARBA" id="ARBA00022679"/>
    </source>
</evidence>
<feature type="domain" description="Methyltransferase small" evidence="6">
    <location>
        <begin position="198"/>
        <end position="282"/>
    </location>
</feature>
<keyword evidence="9" id="KW-1185">Reference proteome</keyword>
<dbReference type="Gene3D" id="3.40.50.150">
    <property type="entry name" value="Vaccinia Virus protein VP39"/>
    <property type="match status" value="1"/>
</dbReference>
<evidence type="ECO:0000313" key="9">
    <source>
        <dbReference type="Proteomes" id="UP000325827"/>
    </source>
</evidence>
<dbReference type="GO" id="GO:0032259">
    <property type="term" value="P:methylation"/>
    <property type="evidence" value="ECO:0007669"/>
    <property type="project" value="UniProtKB-KW"/>
</dbReference>
<dbReference type="InterPro" id="IPR052190">
    <property type="entry name" value="Euk-Arch_PrmC-MTase"/>
</dbReference>
<evidence type="ECO:0000256" key="2">
    <source>
        <dbReference type="ARBA" id="ARBA00022603"/>
    </source>
</evidence>
<dbReference type="PANTHER" id="PTHR45875">
    <property type="entry name" value="METHYLTRANSFERASE N6AMT1"/>
    <property type="match status" value="1"/>
</dbReference>
<gene>
    <name evidence="8" type="ORF">F6B43_13960</name>
</gene>
<feature type="domain" description="DUF7059" evidence="7">
    <location>
        <begin position="61"/>
        <end position="145"/>
    </location>
</feature>
<evidence type="ECO:0000256" key="4">
    <source>
        <dbReference type="ARBA" id="ARBA00022691"/>
    </source>
</evidence>
<evidence type="ECO:0000256" key="1">
    <source>
        <dbReference type="ARBA" id="ARBA00006149"/>
    </source>
</evidence>
<dbReference type="EMBL" id="VYSA01000003">
    <property type="protein sequence ID" value="KAA9106270.1"/>
    <property type="molecule type" value="Genomic_DNA"/>
</dbReference>
<dbReference type="GO" id="GO:0008170">
    <property type="term" value="F:N-methyltransferase activity"/>
    <property type="evidence" value="ECO:0007669"/>
    <property type="project" value="UniProtKB-ARBA"/>
</dbReference>
<sequence length="559" mass="58074">MTARSGAILRSDPPSTPSARRRRPAPVLHRPCACGGRGLNGGVLPEPEPELCRLLAEDLHAADFTAGALREAWGAQADDAIPRGLRGPALRSLDARSDALAVLGRLFVLGVAQPARDVAAAAPRCGVAGIEHLGIAVREGESIRPLVLVRPQSFVDAQGEGEWWIASDLDEGALGTALPEEHVLGVGGASLTLAGLQLPTPAGFGLDLGSGCGIQALRARRMVDRVIATDISERALRFTRLNALLNGIDGIETRLGSLFEPVSAPTGIAETFDRIVSNPPFVITPRVTGVPAYEYRDAGMVGDDLVAAVIHDVGAHLTAGGVAQLLGNWETLDGIDGLDRVRGWVEASPVPMDAWVIERESLDPLAYAELWVRDGGTVAGTPAFAALVDAWLEDFAARGVTRIGFGYVLLRRPPSGDGPTLARYERLTGGLADAPLGAHLAASLAAHDTVVALGDGPAGASALAEAVLITAPDVTEARHHLPGAEHPSVIELRQGGGFARTVTADPGLAALVGACDGDLPVGTLIEAIAQLLEADPAALRAELLPKVRELVFTGFLGFA</sequence>
<dbReference type="GO" id="GO:0008757">
    <property type="term" value="F:S-adenosylmethionine-dependent methyltransferase activity"/>
    <property type="evidence" value="ECO:0007669"/>
    <property type="project" value="TreeGrafter"/>
</dbReference>
<dbReference type="Proteomes" id="UP000325827">
    <property type="component" value="Unassembled WGS sequence"/>
</dbReference>
<dbReference type="Pfam" id="PF23186">
    <property type="entry name" value="DUF7059"/>
    <property type="match status" value="1"/>
</dbReference>
<dbReference type="InterPro" id="IPR007848">
    <property type="entry name" value="Small_mtfrase_dom"/>
</dbReference>
<dbReference type="Pfam" id="PF05175">
    <property type="entry name" value="MTS"/>
    <property type="match status" value="1"/>
</dbReference>
<protein>
    <submittedName>
        <fullName evidence="8">Class I SAM-dependent methyltransferase</fullName>
    </submittedName>
</protein>
<dbReference type="SUPFAM" id="SSF53335">
    <property type="entry name" value="S-adenosyl-L-methionine-dependent methyltransferases"/>
    <property type="match status" value="1"/>
</dbReference>
<accession>A0A5J5J136</accession>
<dbReference type="InterPro" id="IPR055487">
    <property type="entry name" value="DUF7059"/>
</dbReference>
<dbReference type="InterPro" id="IPR029063">
    <property type="entry name" value="SAM-dependent_MTases_sf"/>
</dbReference>
<evidence type="ECO:0000259" key="7">
    <source>
        <dbReference type="Pfam" id="PF23186"/>
    </source>
</evidence>
<keyword evidence="3 8" id="KW-0808">Transferase</keyword>
<dbReference type="PROSITE" id="PS00092">
    <property type="entry name" value="N6_MTASE"/>
    <property type="match status" value="1"/>
</dbReference>
<dbReference type="GO" id="GO:0008276">
    <property type="term" value="F:protein methyltransferase activity"/>
    <property type="evidence" value="ECO:0007669"/>
    <property type="project" value="TreeGrafter"/>
</dbReference>
<evidence type="ECO:0000313" key="8">
    <source>
        <dbReference type="EMBL" id="KAA9106270.1"/>
    </source>
</evidence>
<feature type="region of interest" description="Disordered" evidence="5">
    <location>
        <begin position="1"/>
        <end position="26"/>
    </location>
</feature>
<keyword evidence="4" id="KW-0949">S-adenosyl-L-methionine</keyword>
<evidence type="ECO:0000256" key="5">
    <source>
        <dbReference type="SAM" id="MobiDB-lite"/>
    </source>
</evidence>
<dbReference type="OrthoDB" id="129465at2"/>
<organism evidence="8 9">
    <name type="scientific">Microbacterium rhizomatis</name>
    <dbReference type="NCBI Taxonomy" id="1631477"/>
    <lineage>
        <taxon>Bacteria</taxon>
        <taxon>Bacillati</taxon>
        <taxon>Actinomycetota</taxon>
        <taxon>Actinomycetes</taxon>
        <taxon>Micrococcales</taxon>
        <taxon>Microbacteriaceae</taxon>
        <taxon>Microbacterium</taxon>
    </lineage>
</organism>
<dbReference type="CDD" id="cd02440">
    <property type="entry name" value="AdoMet_MTases"/>
    <property type="match status" value="1"/>
</dbReference>
<comment type="caution">
    <text evidence="8">The sequence shown here is derived from an EMBL/GenBank/DDBJ whole genome shotgun (WGS) entry which is preliminary data.</text>
</comment>
<name>A0A5J5J136_9MICO</name>
<dbReference type="GO" id="GO:0003676">
    <property type="term" value="F:nucleic acid binding"/>
    <property type="evidence" value="ECO:0007669"/>
    <property type="project" value="InterPro"/>
</dbReference>